<feature type="chain" id="PRO_5041213396" description="DUF3558 domain-containing protein" evidence="2">
    <location>
        <begin position="19"/>
        <end position="375"/>
    </location>
</feature>
<evidence type="ECO:0000313" key="3">
    <source>
        <dbReference type="EMBL" id="MCI4658901.1"/>
    </source>
</evidence>
<keyword evidence="2" id="KW-0732">Signal</keyword>
<dbReference type="RefSeq" id="WP_243012527.1">
    <property type="nucleotide sequence ID" value="NZ_JALGAR010000003.1"/>
</dbReference>
<feature type="region of interest" description="Disordered" evidence="1">
    <location>
        <begin position="28"/>
        <end position="53"/>
    </location>
</feature>
<comment type="caution">
    <text evidence="3">The sequence shown here is derived from an EMBL/GenBank/DDBJ whole genome shotgun (WGS) entry which is preliminary data.</text>
</comment>
<organism evidence="3 4">
    <name type="scientific">Cryobacterium zhongshanensis</name>
    <dbReference type="NCBI Taxonomy" id="2928153"/>
    <lineage>
        <taxon>Bacteria</taxon>
        <taxon>Bacillati</taxon>
        <taxon>Actinomycetota</taxon>
        <taxon>Actinomycetes</taxon>
        <taxon>Micrococcales</taxon>
        <taxon>Microbacteriaceae</taxon>
        <taxon>Cryobacterium</taxon>
    </lineage>
</organism>
<protein>
    <recommendedName>
        <fullName evidence="5">DUF3558 domain-containing protein</fullName>
    </recommendedName>
</protein>
<accession>A0AA41QWC8</accession>
<feature type="compositionally biased region" description="Low complexity" evidence="1">
    <location>
        <begin position="36"/>
        <end position="52"/>
    </location>
</feature>
<reference evidence="3" key="1">
    <citation type="submission" date="2022-03" db="EMBL/GenBank/DDBJ databases">
        <title>Cryobacterium sp. nov. strain ZS14-85, isolated from Antarctic soil.</title>
        <authorList>
            <person name="Li J."/>
            <person name="Niu G."/>
        </authorList>
    </citation>
    <scope>NUCLEOTIDE SEQUENCE</scope>
    <source>
        <strain evidence="3">ZS14-85</strain>
    </source>
</reference>
<dbReference type="AlphaFoldDB" id="A0AA41QWC8"/>
<dbReference type="PROSITE" id="PS51257">
    <property type="entry name" value="PROKAR_LIPOPROTEIN"/>
    <property type="match status" value="1"/>
</dbReference>
<evidence type="ECO:0000313" key="4">
    <source>
        <dbReference type="Proteomes" id="UP001165341"/>
    </source>
</evidence>
<name>A0AA41QWC8_9MICO</name>
<evidence type="ECO:0000256" key="2">
    <source>
        <dbReference type="SAM" id="SignalP"/>
    </source>
</evidence>
<dbReference type="Proteomes" id="UP001165341">
    <property type="component" value="Unassembled WGS sequence"/>
</dbReference>
<gene>
    <name evidence="3" type="ORF">MQH31_13900</name>
</gene>
<proteinExistence type="predicted"/>
<feature type="signal peptide" evidence="2">
    <location>
        <begin position="1"/>
        <end position="18"/>
    </location>
</feature>
<evidence type="ECO:0008006" key="5">
    <source>
        <dbReference type="Google" id="ProtNLM"/>
    </source>
</evidence>
<dbReference type="EMBL" id="JALGAR010000003">
    <property type="protein sequence ID" value="MCI4658901.1"/>
    <property type="molecule type" value="Genomic_DNA"/>
</dbReference>
<keyword evidence="4" id="KW-1185">Reference proteome</keyword>
<sequence>MKSLWGAGFLAMSVVVLISGCTTSEGQTVQKDPVQTAPSSSAPTSSAAPASSEPLACGDLADLAQVDQALQSPTRPASFPQVWLAKRGYSELTTYAVDAAGGITCAWVPEDDRPDSPWLQVAVLPHAPAAISPFLYGDGPTDETRTIGGRVVTAGCGTPGCGVIAIVNGTWIDIRLNIPGLGTTGTPLGSIDTIFANASPAMSAVFAAIDNATPGQLAWPTTSTFTQDKQASLTTGTEVCESFLPAARLGAVIGDPTVQWKAWEEPAVLAGISDLASTRAGIVKCTAMGMKSVEMDLAPGNAWMAGDIGTNPRESVTFEKTLLPGQIDTEGTFSDCADRTNRPCTAVFSIGSTTVEVSGADRSLAVAEAITARAR</sequence>
<evidence type="ECO:0000256" key="1">
    <source>
        <dbReference type="SAM" id="MobiDB-lite"/>
    </source>
</evidence>